<evidence type="ECO:0000313" key="4">
    <source>
        <dbReference type="Proteomes" id="UP000226080"/>
    </source>
</evidence>
<evidence type="ECO:0000313" key="2">
    <source>
        <dbReference type="EMBL" id="PHO19547.1"/>
    </source>
</evidence>
<reference evidence="1 3" key="1">
    <citation type="submission" date="2015-10" db="EMBL/GenBank/DDBJ databases">
        <title>Tn-seq of a polymicrobial infection.</title>
        <authorList>
            <person name="Stacy A."/>
            <person name="Rumbaugh K.P."/>
            <person name="Whiteley M."/>
        </authorList>
    </citation>
    <scope>NUCLEOTIDE SEQUENCE [LARGE SCALE GENOMIC DNA]</scope>
    <source>
        <strain evidence="1 3">624</strain>
    </source>
</reference>
<protein>
    <submittedName>
        <fullName evidence="1">Mannosyl-glycoprotein endo-beta-N-acetylglucosamidase</fullName>
    </submittedName>
</protein>
<name>A0A5D0EGZ5_AGGAC</name>
<accession>A0A5D0EGZ5</accession>
<proteinExistence type="predicted"/>
<organism evidence="1 3">
    <name type="scientific">Aggregatibacter actinomycetemcomitans</name>
    <name type="common">Actinobacillus actinomycetemcomitans</name>
    <name type="synonym">Haemophilus actinomycetemcomitans</name>
    <dbReference type="NCBI Taxonomy" id="714"/>
    <lineage>
        <taxon>Bacteria</taxon>
        <taxon>Pseudomonadati</taxon>
        <taxon>Pseudomonadota</taxon>
        <taxon>Gammaproteobacteria</taxon>
        <taxon>Pasteurellales</taxon>
        <taxon>Pasteurellaceae</taxon>
        <taxon>Aggregatibacter</taxon>
    </lineage>
</organism>
<dbReference type="Proteomes" id="UP000072236">
    <property type="component" value="Chromosome"/>
</dbReference>
<dbReference type="KEGG" id="aact:ACT75_04590"/>
<dbReference type="AlphaFoldDB" id="A0A5D0EGZ5"/>
<sequence>MGEFDWFETPLVKLIVSKESKSSFNAYNITGWDEKGRNRVYESHFQPTAQYHLEKMTIAEIRRAQTTHVGPNKKHLFAVGIFQMIPDTLFGRFPTDRYFMKWVNNYRKVDESNQLFDKNFQQLTLLYFWEEKKSKISQYFKGNETVTNAAYAVAQEWASAGVPKGLPIMKKKGQDKAKISDGNISFYDSDGLNKAHYPADKTIEALEATKKMIDAAGGYDSVRNETLSILNK</sequence>
<evidence type="ECO:0000313" key="3">
    <source>
        <dbReference type="Proteomes" id="UP000072236"/>
    </source>
</evidence>
<evidence type="ECO:0000313" key="1">
    <source>
        <dbReference type="EMBL" id="AMQ95132.1"/>
    </source>
</evidence>
<reference evidence="2 4" key="2">
    <citation type="submission" date="2017-10" db="EMBL/GenBank/DDBJ databases">
        <title>Draft genome sequences of Aggregatibacter actinomycetemcomitans strains 310a and 310b.</title>
        <authorList>
            <person name="May A.C."/>
            <person name="Ohta H."/>
            <person name="Maeda H."/>
            <person name="Kokeguchi S."/>
            <person name="Cugini C."/>
        </authorList>
    </citation>
    <scope>NUCLEOTIDE SEQUENCE [LARGE SCALE GENOMIC DNA]</scope>
    <source>
        <strain evidence="2 4">310b</strain>
    </source>
</reference>
<dbReference type="Proteomes" id="UP000226080">
    <property type="component" value="Unassembled WGS sequence"/>
</dbReference>
<dbReference type="EMBL" id="PCGW01000037">
    <property type="protein sequence ID" value="PHO19547.1"/>
    <property type="molecule type" value="Genomic_DNA"/>
</dbReference>
<gene>
    <name evidence="1" type="ORF">ACT75_04590</name>
    <name evidence="2" type="ORF">CQR80_11730</name>
</gene>
<dbReference type="OrthoDB" id="5690431at2"/>
<dbReference type="EMBL" id="CP012959">
    <property type="protein sequence ID" value="AMQ95132.1"/>
    <property type="molecule type" value="Genomic_DNA"/>
</dbReference>
<keyword evidence="4" id="KW-1185">Reference proteome</keyword>